<evidence type="ECO:0000313" key="1">
    <source>
        <dbReference type="EMBL" id="VFK66135.1"/>
    </source>
</evidence>
<gene>
    <name evidence="1" type="ORF">BECKUNK1418G_GA0071005_108019</name>
    <name evidence="2" type="ORF">BECKUNK1418H_GA0071006_108119</name>
</gene>
<protein>
    <submittedName>
        <fullName evidence="1">Uncharacterized protein</fullName>
    </submittedName>
</protein>
<proteinExistence type="predicted"/>
<evidence type="ECO:0000313" key="2">
    <source>
        <dbReference type="EMBL" id="VFK71767.1"/>
    </source>
</evidence>
<name>A0A451AJD7_9GAMM</name>
<accession>A0A451AJD7</accession>
<reference evidence="1" key="1">
    <citation type="submission" date="2019-02" db="EMBL/GenBank/DDBJ databases">
        <authorList>
            <person name="Gruber-Vodicka R. H."/>
            <person name="Seah K. B. B."/>
        </authorList>
    </citation>
    <scope>NUCLEOTIDE SEQUENCE</scope>
    <source>
        <strain evidence="2">BECK_BY19</strain>
        <strain evidence="1">BECK_BY8</strain>
    </source>
</reference>
<dbReference type="AlphaFoldDB" id="A0A451AJD7"/>
<organism evidence="1">
    <name type="scientific">Candidatus Kentrum sp. UNK</name>
    <dbReference type="NCBI Taxonomy" id="2126344"/>
    <lineage>
        <taxon>Bacteria</taxon>
        <taxon>Pseudomonadati</taxon>
        <taxon>Pseudomonadota</taxon>
        <taxon>Gammaproteobacteria</taxon>
        <taxon>Candidatus Kentrum</taxon>
    </lineage>
</organism>
<dbReference type="EMBL" id="CAADFZ010000080">
    <property type="protein sequence ID" value="VFK66135.1"/>
    <property type="molecule type" value="Genomic_DNA"/>
</dbReference>
<dbReference type="EMBL" id="CAADGD010000081">
    <property type="protein sequence ID" value="VFK71767.1"/>
    <property type="molecule type" value="Genomic_DNA"/>
</dbReference>
<sequence>MQIQTNHTSCLKKIHIWDLRDWKEVPSVDLLDPLSPVVLKSKFTAQKIKESKTFDILAMTSGYDIYNRCDPPLDKCSVYVADDRIPIGGSIVKSRIISVDTSDILIYGEFDIRITRTYWNAFQNEDQSWIGTTVRQPVYKVSLIIMLPDKKLFDDYILYVSEIGKNKQFPYSGDKIVISDKNGKYIHWKIIRPRPGHVYYIDWDW</sequence>